<dbReference type="EMBL" id="BSPD01000054">
    <property type="protein sequence ID" value="GLS26521.1"/>
    <property type="molecule type" value="Genomic_DNA"/>
</dbReference>
<dbReference type="GO" id="GO:1990228">
    <property type="term" value="C:sulfurtransferase complex"/>
    <property type="evidence" value="ECO:0007669"/>
    <property type="project" value="TreeGrafter"/>
</dbReference>
<sequence length="108" mass="12384">MNEPKKEKQTLHIVSRSPYQYRDIEQCLDRACDNDAILLTGDAVFALLPTSTIYHHLKNTSIFMCALEPEVAARGLLEQNVPESTINLISDDDFVQLVCEYSRSFTWF</sequence>
<protein>
    <recommendedName>
        <fullName evidence="3">Sulfurtransferase complex subunit TusB</fullName>
    </recommendedName>
</protein>
<dbReference type="RefSeq" id="WP_232594710.1">
    <property type="nucleotide sequence ID" value="NZ_BSPD01000054.1"/>
</dbReference>
<evidence type="ECO:0008006" key="3">
    <source>
        <dbReference type="Google" id="ProtNLM"/>
    </source>
</evidence>
<dbReference type="NCBIfam" id="TIGR03011">
    <property type="entry name" value="sulf_tusB_dsrH"/>
    <property type="match status" value="1"/>
</dbReference>
<dbReference type="Gene3D" id="3.40.1260.10">
    <property type="entry name" value="DsrEFH-like"/>
    <property type="match status" value="1"/>
</dbReference>
<dbReference type="Pfam" id="PF04077">
    <property type="entry name" value="DsrH"/>
    <property type="match status" value="1"/>
</dbReference>
<dbReference type="PANTHER" id="PTHR37526">
    <property type="entry name" value="PROTEIN TUSB"/>
    <property type="match status" value="1"/>
</dbReference>
<reference evidence="1 2" key="1">
    <citation type="journal article" date="2014" name="Int. J. Syst. Evol. Microbiol.">
        <title>Complete genome sequence of Corynebacterium casei LMG S-19264T (=DSM 44701T), isolated from a smear-ripened cheese.</title>
        <authorList>
            <consortium name="US DOE Joint Genome Institute (JGI-PGF)"/>
            <person name="Walter F."/>
            <person name="Albersmeier A."/>
            <person name="Kalinowski J."/>
            <person name="Ruckert C."/>
        </authorList>
    </citation>
    <scope>NUCLEOTIDE SEQUENCE [LARGE SCALE GENOMIC DNA]</scope>
    <source>
        <strain evidence="1 2">NBRC 110095</strain>
    </source>
</reference>
<dbReference type="SUPFAM" id="SSF75169">
    <property type="entry name" value="DsrEFH-like"/>
    <property type="match status" value="1"/>
</dbReference>
<dbReference type="Proteomes" id="UP001156870">
    <property type="component" value="Unassembled WGS sequence"/>
</dbReference>
<dbReference type="GO" id="GO:0002143">
    <property type="term" value="P:tRNA wobble position uridine thiolation"/>
    <property type="evidence" value="ECO:0007669"/>
    <property type="project" value="InterPro"/>
</dbReference>
<name>A0AA37T615_9GAMM</name>
<accession>A0AA37T615</accession>
<dbReference type="InterPro" id="IPR027396">
    <property type="entry name" value="DsrEFH-like"/>
</dbReference>
<dbReference type="AlphaFoldDB" id="A0AA37T615"/>
<comment type="caution">
    <text evidence="1">The sequence shown here is derived from an EMBL/GenBank/DDBJ whole genome shotgun (WGS) entry which is preliminary data.</text>
</comment>
<proteinExistence type="predicted"/>
<organism evidence="1 2">
    <name type="scientific">Marinibactrum halimedae</name>
    <dbReference type="NCBI Taxonomy" id="1444977"/>
    <lineage>
        <taxon>Bacteria</taxon>
        <taxon>Pseudomonadati</taxon>
        <taxon>Pseudomonadota</taxon>
        <taxon>Gammaproteobacteria</taxon>
        <taxon>Cellvibrionales</taxon>
        <taxon>Cellvibrionaceae</taxon>
        <taxon>Marinibactrum</taxon>
    </lineage>
</organism>
<evidence type="ECO:0000313" key="2">
    <source>
        <dbReference type="Proteomes" id="UP001156870"/>
    </source>
</evidence>
<evidence type="ECO:0000313" key="1">
    <source>
        <dbReference type="EMBL" id="GLS26521.1"/>
    </source>
</evidence>
<keyword evidence="2" id="KW-1185">Reference proteome</keyword>
<gene>
    <name evidence="1" type="ORF">GCM10007877_22370</name>
</gene>
<dbReference type="PANTHER" id="PTHR37526:SF1">
    <property type="entry name" value="PROTEIN TUSB"/>
    <property type="match status" value="1"/>
</dbReference>
<dbReference type="InterPro" id="IPR007215">
    <property type="entry name" value="Sulphur_relay_TusB/DsrH"/>
</dbReference>